<organism evidence="2 3">
    <name type="scientific">Lentibacillus amyloliquefaciens</name>
    <dbReference type="NCBI Taxonomy" id="1472767"/>
    <lineage>
        <taxon>Bacteria</taxon>
        <taxon>Bacillati</taxon>
        <taxon>Bacillota</taxon>
        <taxon>Bacilli</taxon>
        <taxon>Bacillales</taxon>
        <taxon>Bacillaceae</taxon>
        <taxon>Lentibacillus</taxon>
    </lineage>
</organism>
<name>A0A0U4FCV4_9BACI</name>
<accession>A0A0U4FCV4</accession>
<proteinExistence type="predicted"/>
<reference evidence="2 3" key="1">
    <citation type="submission" date="2016-01" db="EMBL/GenBank/DDBJ databases">
        <title>Complete genome sequence of strain Lentibacillus amyloliquefaciens LAM0015T isolated from saline sediment.</title>
        <authorList>
            <person name="Wang J.-L."/>
            <person name="He M.-X."/>
        </authorList>
    </citation>
    <scope>NUCLEOTIDE SEQUENCE [LARGE SCALE GENOMIC DNA]</scope>
    <source>
        <strain evidence="2 3">LAM0015</strain>
    </source>
</reference>
<dbReference type="PROSITE" id="PS51186">
    <property type="entry name" value="GNAT"/>
    <property type="match status" value="1"/>
</dbReference>
<gene>
    <name evidence="2" type="ORF">AOX59_06490</name>
</gene>
<dbReference type="Proteomes" id="UP000050331">
    <property type="component" value="Chromosome"/>
</dbReference>
<dbReference type="InterPro" id="IPR016181">
    <property type="entry name" value="Acyl_CoA_acyltransferase"/>
</dbReference>
<dbReference type="EMBL" id="CP013862">
    <property type="protein sequence ID" value="ALX48285.1"/>
    <property type="molecule type" value="Genomic_DNA"/>
</dbReference>
<dbReference type="InterPro" id="IPR000182">
    <property type="entry name" value="GNAT_dom"/>
</dbReference>
<dbReference type="Gene3D" id="3.40.630.30">
    <property type="match status" value="1"/>
</dbReference>
<evidence type="ECO:0000313" key="2">
    <source>
        <dbReference type="EMBL" id="ALX48285.1"/>
    </source>
</evidence>
<dbReference type="SUPFAM" id="SSF55729">
    <property type="entry name" value="Acyl-CoA N-acyltransferases (Nat)"/>
    <property type="match status" value="1"/>
</dbReference>
<dbReference type="STRING" id="1472767.AOX59_06490"/>
<sequence length="247" mass="28508">MFTIPDVKFLDGTPNYFVVENIGQVSSESYFEKLLYEMMEYVTKENIHSVTIVLENNEASNANYLDLLERYGFVQHDIQYFYKRDLTSLEELYEKEAIGLKQIDKATTKLFKEVWQRVASESLNASSSLSIEKEFEGMKSELGSEYIQSCFIAYDDKTPIGITMPHIEPGTVDEGRLFYFGVVPEYHKKSLGTKLHKLSLHMLKEIGANYYVGATGHKNTPMQRIFQVNGCRMIDKKITYKLKSHID</sequence>
<dbReference type="KEGG" id="lao:AOX59_06490"/>
<dbReference type="Pfam" id="PF00583">
    <property type="entry name" value="Acetyltransf_1"/>
    <property type="match status" value="1"/>
</dbReference>
<protein>
    <recommendedName>
        <fullName evidence="1">N-acetyltransferase domain-containing protein</fullName>
    </recommendedName>
</protein>
<dbReference type="AlphaFoldDB" id="A0A0U4FCV4"/>
<evidence type="ECO:0000259" key="1">
    <source>
        <dbReference type="PROSITE" id="PS51186"/>
    </source>
</evidence>
<keyword evidence="3" id="KW-1185">Reference proteome</keyword>
<dbReference type="GO" id="GO:0016747">
    <property type="term" value="F:acyltransferase activity, transferring groups other than amino-acyl groups"/>
    <property type="evidence" value="ECO:0007669"/>
    <property type="project" value="InterPro"/>
</dbReference>
<feature type="domain" description="N-acetyltransferase" evidence="1">
    <location>
        <begin position="98"/>
        <end position="247"/>
    </location>
</feature>
<dbReference type="RefSeq" id="WP_068443506.1">
    <property type="nucleotide sequence ID" value="NZ_CP013862.1"/>
</dbReference>
<dbReference type="CDD" id="cd04301">
    <property type="entry name" value="NAT_SF"/>
    <property type="match status" value="1"/>
</dbReference>
<evidence type="ECO:0000313" key="3">
    <source>
        <dbReference type="Proteomes" id="UP000050331"/>
    </source>
</evidence>